<comment type="caution">
    <text evidence="1">The sequence shown here is derived from an EMBL/GenBank/DDBJ whole genome shotgun (WGS) entry which is preliminary data.</text>
</comment>
<gene>
    <name evidence="1" type="ORF">SELSPUOL_01930</name>
</gene>
<dbReference type="AlphaFoldDB" id="C9LWS5"/>
<protein>
    <submittedName>
        <fullName evidence="1">Uncharacterized protein</fullName>
    </submittedName>
</protein>
<evidence type="ECO:0000313" key="1">
    <source>
        <dbReference type="EMBL" id="EEX76601.1"/>
    </source>
</evidence>
<organism evidence="1 2">
    <name type="scientific">Selenomonas sputigena (strain ATCC 35185 / DSM 20758 / CCUG 44933 / VPI D19B-28)</name>
    <dbReference type="NCBI Taxonomy" id="546271"/>
    <lineage>
        <taxon>Bacteria</taxon>
        <taxon>Bacillati</taxon>
        <taxon>Bacillota</taxon>
        <taxon>Negativicutes</taxon>
        <taxon>Selenomonadales</taxon>
        <taxon>Selenomonadaceae</taxon>
        <taxon>Selenomonas</taxon>
    </lineage>
</organism>
<reference evidence="1 2" key="1">
    <citation type="submission" date="2009-09" db="EMBL/GenBank/DDBJ databases">
        <authorList>
            <person name="Weinstock G."/>
            <person name="Sodergren E."/>
            <person name="Clifton S."/>
            <person name="Fulton L."/>
            <person name="Fulton B."/>
            <person name="Courtney L."/>
            <person name="Fronick C."/>
            <person name="Harrison M."/>
            <person name="Strong C."/>
            <person name="Farmer C."/>
            <person name="Delahaunty K."/>
            <person name="Markovic C."/>
            <person name="Hall O."/>
            <person name="Minx P."/>
            <person name="Tomlinson C."/>
            <person name="Mitreva M."/>
            <person name="Nelson J."/>
            <person name="Hou S."/>
            <person name="Wollam A."/>
            <person name="Pepin K.H."/>
            <person name="Johnson M."/>
            <person name="Bhonagiri V."/>
            <person name="Nash W.E."/>
            <person name="Warren W."/>
            <person name="Chinwalla A."/>
            <person name="Mardis E.R."/>
            <person name="Wilson R.K."/>
        </authorList>
    </citation>
    <scope>NUCLEOTIDE SEQUENCE [LARGE SCALE GENOMIC DNA]</scope>
    <source>
        <strain evidence="2">ATCC 35185 / DSM 20758 / VPI D19B-28</strain>
    </source>
</reference>
<evidence type="ECO:0000313" key="2">
    <source>
        <dbReference type="Proteomes" id="UP000003505"/>
    </source>
</evidence>
<sequence length="71" mass="8106">MEQMPITDDMVVRRVRAAVKIALEKNKAMGVPSIVYDRKTQKIYELRADGERVPVAERALKGRYGDWGEEA</sequence>
<name>C9LWS5_SELS3</name>
<accession>C9LWS5</accession>
<dbReference type="RefSeq" id="WP_006193232.1">
    <property type="nucleotide sequence ID" value="NC_015437.1"/>
</dbReference>
<dbReference type="EMBL" id="ACKP02000046">
    <property type="protein sequence ID" value="EEX76601.1"/>
    <property type="molecule type" value="Genomic_DNA"/>
</dbReference>
<dbReference type="Proteomes" id="UP000003505">
    <property type="component" value="Unassembled WGS sequence"/>
</dbReference>
<dbReference type="eggNOG" id="ENOG50334VJ">
    <property type="taxonomic scope" value="Bacteria"/>
</dbReference>
<proteinExistence type="predicted"/>